<keyword evidence="6 7" id="KW-0663">Pyridoxal phosphate</keyword>
<dbReference type="CDD" id="cd00610">
    <property type="entry name" value="OAT_like"/>
    <property type="match status" value="1"/>
</dbReference>
<dbReference type="PANTHER" id="PTHR42684">
    <property type="entry name" value="ADENOSYLMETHIONINE-8-AMINO-7-OXONONANOATE AMINOTRANSFERASE"/>
    <property type="match status" value="1"/>
</dbReference>
<feature type="binding site" evidence="7">
    <location>
        <position position="287"/>
    </location>
    <ligand>
        <name>substrate</name>
    </ligand>
</feature>
<reference evidence="8 9" key="1">
    <citation type="submission" date="2020-07" db="EMBL/GenBank/DDBJ databases">
        <title>Sequencing the genomes of 1000 actinobacteria strains.</title>
        <authorList>
            <person name="Klenk H.-P."/>
        </authorList>
    </citation>
    <scope>NUCLEOTIDE SEQUENCE [LARGE SCALE GENOMIC DNA]</scope>
    <source>
        <strain evidence="8 9">DSM 29531</strain>
    </source>
</reference>
<dbReference type="RefSeq" id="WP_179478247.1">
    <property type="nucleotide sequence ID" value="NZ_JACCFW010000001.1"/>
</dbReference>
<dbReference type="GO" id="GO:0004015">
    <property type="term" value="F:adenosylmethionine-8-amino-7-oxononanoate transaminase activity"/>
    <property type="evidence" value="ECO:0007669"/>
    <property type="project" value="UniProtKB-UniRule"/>
</dbReference>
<evidence type="ECO:0000313" key="8">
    <source>
        <dbReference type="EMBL" id="NYJ73165.1"/>
    </source>
</evidence>
<dbReference type="PROSITE" id="PS00600">
    <property type="entry name" value="AA_TRANSFER_CLASS_3"/>
    <property type="match status" value="1"/>
</dbReference>
<feature type="binding site" evidence="7">
    <location>
        <begin position="321"/>
        <end position="322"/>
    </location>
    <ligand>
        <name>pyridoxal 5'-phosphate</name>
        <dbReference type="ChEBI" id="CHEBI:597326"/>
    </ligand>
</feature>
<feature type="binding site" evidence="7">
    <location>
        <position position="403"/>
    </location>
    <ligand>
        <name>substrate</name>
    </ligand>
</feature>
<evidence type="ECO:0000256" key="6">
    <source>
        <dbReference type="ARBA" id="ARBA00022898"/>
    </source>
</evidence>
<dbReference type="Gene3D" id="3.40.640.10">
    <property type="entry name" value="Type I PLP-dependent aspartate aminotransferase-like (Major domain)"/>
    <property type="match status" value="1"/>
</dbReference>
<comment type="cofactor">
    <cofactor evidence="1 7">
        <name>pyridoxal 5'-phosphate</name>
        <dbReference type="ChEBI" id="CHEBI:597326"/>
    </cofactor>
</comment>
<feature type="binding site" evidence="7">
    <location>
        <position position="58"/>
    </location>
    <ligand>
        <name>substrate</name>
    </ligand>
</feature>
<gene>
    <name evidence="7" type="primary">bioA</name>
    <name evidence="8" type="ORF">HNR15_000128</name>
</gene>
<comment type="similarity">
    <text evidence="7">Belongs to the class-III pyridoxal-phosphate-dependent aminotransferase family. BioA subfamily.</text>
</comment>
<dbReference type="Proteomes" id="UP000571817">
    <property type="component" value="Unassembled WGS sequence"/>
</dbReference>
<dbReference type="GO" id="GO:0009102">
    <property type="term" value="P:biotin biosynthetic process"/>
    <property type="evidence" value="ECO:0007669"/>
    <property type="project" value="UniProtKB-UniRule"/>
</dbReference>
<dbReference type="HAMAP" id="MF_00834">
    <property type="entry name" value="BioA"/>
    <property type="match status" value="1"/>
</dbReference>
<dbReference type="NCBIfam" id="NF004624">
    <property type="entry name" value="PRK05964.1"/>
    <property type="match status" value="1"/>
</dbReference>
<dbReference type="Gene3D" id="3.90.1150.10">
    <property type="entry name" value="Aspartate Aminotransferase, domain 1"/>
    <property type="match status" value="1"/>
</dbReference>
<feature type="binding site" evidence="7">
    <location>
        <position position="258"/>
    </location>
    <ligand>
        <name>pyridoxal 5'-phosphate</name>
        <dbReference type="ChEBI" id="CHEBI:597326"/>
    </ligand>
</feature>
<feature type="site" description="Participates in the substrate recognition with KAPA and in a stacking interaction with the adenine ring of SAM" evidence="7">
    <location>
        <position position="19"/>
    </location>
</feature>
<evidence type="ECO:0000256" key="1">
    <source>
        <dbReference type="ARBA" id="ARBA00001933"/>
    </source>
</evidence>
<evidence type="ECO:0000256" key="4">
    <source>
        <dbReference type="ARBA" id="ARBA00022691"/>
    </source>
</evidence>
<proteinExistence type="inferred from homology"/>
<keyword evidence="7" id="KW-0963">Cytoplasm</keyword>
<dbReference type="InterPro" id="IPR015422">
    <property type="entry name" value="PyrdxlP-dep_Trfase_small"/>
</dbReference>
<evidence type="ECO:0000256" key="2">
    <source>
        <dbReference type="ARBA" id="ARBA00022576"/>
    </source>
</evidence>
<sequence>MSDPSQLLSYDRDHLWHPYSSVTEPAPTRLVESASGIRLTLRDTDGTRREVIDGMSSWWCAIHGYAVPELDAAAQQQLGRMSHVMFGGLTHEPAITLARKLIERAPAFDGQARLKHVFLADSGSVSVEVALKMAWQAHLTGGRTRRKMFTIRGGYHGDTLAPMSVCDPVGGMHRLFTGVLPEQVFAPLPPAGLDGDDATYDEWESATRRLYEEHAPDIAAVVLEPVLQGAGGMRIYPPRAVRFLAALARDHGALVIFDEIATGFGRLGTMWAADQVEVVPDILCVGKALTGGYLTLAAVLCTADVARAVSGGEAGALMHGPTFMGNPLACAIASASMDLVTPTRIGRARQIEAELRGALEPARALASVRDVRAIGAVGVIQLHSPVDTEAVTRVALEQGVWLRPFRDLVYAMPPLVSDADAIETIGGAMVSAVEQVHG</sequence>
<comment type="subcellular location">
    <subcellularLocation>
        <location evidence="7">Cytoplasm</location>
    </subcellularLocation>
</comment>
<keyword evidence="2 7" id="KW-0032">Aminotransferase</keyword>
<dbReference type="InterPro" id="IPR005814">
    <property type="entry name" value="Aminotrans_3"/>
</dbReference>
<protein>
    <recommendedName>
        <fullName evidence="7">Adenosylmethionine-8-amino-7-oxononanoate aminotransferase</fullName>
        <ecNumber evidence="7">2.6.1.62</ecNumber>
    </recommendedName>
    <alternativeName>
        <fullName evidence="7">7,8-diamino-pelargonic acid aminotransferase</fullName>
        <shortName evidence="7">DAPA AT</shortName>
        <shortName evidence="7">DAPA aminotransferase</shortName>
    </alternativeName>
    <alternativeName>
        <fullName evidence="7">7,8-diaminononanoate synthase</fullName>
        <shortName evidence="7">DANS</shortName>
    </alternativeName>
    <alternativeName>
        <fullName evidence="7">Diaminopelargonic acid synthase</fullName>
    </alternativeName>
</protein>
<dbReference type="NCBIfam" id="TIGR00508">
    <property type="entry name" value="bioA"/>
    <property type="match status" value="1"/>
</dbReference>
<keyword evidence="5 7" id="KW-0093">Biotin biosynthesis</keyword>
<comment type="subunit">
    <text evidence="7">Homodimer.</text>
</comment>
<dbReference type="EC" id="2.6.1.62" evidence="7"/>
<dbReference type="EMBL" id="JACCFW010000001">
    <property type="protein sequence ID" value="NYJ73165.1"/>
    <property type="molecule type" value="Genomic_DNA"/>
</dbReference>
<comment type="caution">
    <text evidence="8">The sequence shown here is derived from an EMBL/GenBank/DDBJ whole genome shotgun (WGS) entry which is preliminary data.</text>
</comment>
<dbReference type="InterPro" id="IPR049704">
    <property type="entry name" value="Aminotrans_3_PPA_site"/>
</dbReference>
<accession>A0A853DG00</accession>
<evidence type="ECO:0000256" key="7">
    <source>
        <dbReference type="HAMAP-Rule" id="MF_00834"/>
    </source>
</evidence>
<dbReference type="AlphaFoldDB" id="A0A853DG00"/>
<dbReference type="InterPro" id="IPR015421">
    <property type="entry name" value="PyrdxlP-dep_Trfase_major"/>
</dbReference>
<keyword evidence="3 7" id="KW-0808">Transferase</keyword>
<keyword evidence="9" id="KW-1185">Reference proteome</keyword>
<dbReference type="InterPro" id="IPR015424">
    <property type="entry name" value="PyrdxlP-dep_Trfase"/>
</dbReference>
<dbReference type="GO" id="GO:0030170">
    <property type="term" value="F:pyridoxal phosphate binding"/>
    <property type="evidence" value="ECO:0007669"/>
    <property type="project" value="UniProtKB-UniRule"/>
</dbReference>
<name>A0A853DG00_9MICO</name>
<feature type="binding site" evidence="7">
    <location>
        <begin position="123"/>
        <end position="124"/>
    </location>
    <ligand>
        <name>pyridoxal 5'-phosphate</name>
        <dbReference type="ChEBI" id="CHEBI:597326"/>
    </ligand>
</feature>
<evidence type="ECO:0000256" key="5">
    <source>
        <dbReference type="ARBA" id="ARBA00022756"/>
    </source>
</evidence>
<comment type="pathway">
    <text evidence="7">Cofactor biosynthesis; biotin biosynthesis; 7,8-diaminononanoate from 8-amino-7-oxononanoate (SAM route): step 1/1.</text>
</comment>
<comment type="function">
    <text evidence="7">Catalyzes the transfer of the alpha-amino group from S-adenosyl-L-methionine (SAM) to 7-keto-8-aminopelargonic acid (KAPA) to form 7,8-diaminopelargonic acid (DAPA). It is the only aminotransferase known to utilize SAM as an amino donor.</text>
</comment>
<feature type="modified residue" description="N6-(pyridoxal phosphate)lysine" evidence="7">
    <location>
        <position position="287"/>
    </location>
</feature>
<dbReference type="Pfam" id="PF00202">
    <property type="entry name" value="Aminotran_3"/>
    <property type="match status" value="1"/>
</dbReference>
<organism evidence="8 9">
    <name type="scientific">Allobranchiibius huperziae</name>
    <dbReference type="NCBI Taxonomy" id="1874116"/>
    <lineage>
        <taxon>Bacteria</taxon>
        <taxon>Bacillati</taxon>
        <taxon>Actinomycetota</taxon>
        <taxon>Actinomycetes</taxon>
        <taxon>Micrococcales</taxon>
        <taxon>Dermacoccaceae</taxon>
        <taxon>Allobranchiibius</taxon>
    </lineage>
</organism>
<evidence type="ECO:0000313" key="9">
    <source>
        <dbReference type="Proteomes" id="UP000571817"/>
    </source>
</evidence>
<keyword evidence="4 7" id="KW-0949">S-adenosyl-L-methionine</keyword>
<feature type="binding site" evidence="7">
    <location>
        <position position="320"/>
    </location>
    <ligand>
        <name>substrate</name>
    </ligand>
</feature>
<dbReference type="PANTHER" id="PTHR42684:SF17">
    <property type="entry name" value="ADENOSYLMETHIONINE-8-AMINO-7-OXONONANOATE AMINOTRANSFERASE"/>
    <property type="match status" value="1"/>
</dbReference>
<comment type="catalytic activity">
    <reaction evidence="7">
        <text>(8S)-8-amino-7-oxononanoate + S-adenosyl-L-methionine = S-adenosyl-4-methylsulfanyl-2-oxobutanoate + (7R,8S)-7,8-diammoniononanoate</text>
        <dbReference type="Rhea" id="RHEA:16861"/>
        <dbReference type="ChEBI" id="CHEBI:16490"/>
        <dbReference type="ChEBI" id="CHEBI:59789"/>
        <dbReference type="ChEBI" id="CHEBI:149468"/>
        <dbReference type="ChEBI" id="CHEBI:149469"/>
        <dbReference type="EC" id="2.6.1.62"/>
    </reaction>
</comment>
<feature type="binding site" evidence="7">
    <location>
        <position position="155"/>
    </location>
    <ligand>
        <name>substrate</name>
    </ligand>
</feature>
<dbReference type="InterPro" id="IPR005815">
    <property type="entry name" value="BioA"/>
</dbReference>
<dbReference type="GO" id="GO:0005737">
    <property type="term" value="C:cytoplasm"/>
    <property type="evidence" value="ECO:0007669"/>
    <property type="project" value="UniProtKB-SubCell"/>
</dbReference>
<dbReference type="SUPFAM" id="SSF53383">
    <property type="entry name" value="PLP-dependent transferases"/>
    <property type="match status" value="1"/>
</dbReference>
<dbReference type="UniPathway" id="UPA00078">
    <property type="reaction ID" value="UER00160"/>
</dbReference>
<evidence type="ECO:0000256" key="3">
    <source>
        <dbReference type="ARBA" id="ARBA00022679"/>
    </source>
</evidence>